<accession>A0A4R1Z1S5</accession>
<evidence type="ECO:0000256" key="1">
    <source>
        <dbReference type="SAM" id="SignalP"/>
    </source>
</evidence>
<evidence type="ECO:0000313" key="2">
    <source>
        <dbReference type="EMBL" id="TCM87580.1"/>
    </source>
</evidence>
<sequence>MLLRISASAGAIVAALAIAAPAWADLTAAEVWASWKALAERSGQTISGSETKSGDTLTVRDVTMAMETASGSASGAMGDIAFTENRDGSVSIRLAPEYPLVVSSTSDTGERVEMKMTLRQRDLSMTARGNAGAIAYDFAAPEASFALDQMLVDGQPMDMAMEMSARGISGGYTMAEGATGRIDGTLNAATARLDMNATNPEDGARFKFGGEMTDLVVSSSSTVPAGMQTTDLGAMLAAGFASTGKIAHGGMAYAMDMAQAGESTNVAATLGPGTLDFALADGGMLYDVRSTRGQIGISGSTLPLPRIDVTFDDSAFSFRMPMVRSAAPSDFGLLTRIAGLTISDGIWAMFDPSGQLPRDPATLVIDLAGKVRLLSDLTNPAVAQSPEAPAELHELNVKDLKLSLAGAELTGNGAFVFDNSDKVTFDGMPRPTGGIALRLAGGNTLLDRLVAMGLVPPDQAMGMRMMLGMFARPTGEGDTLSSQIEVTPDGQVVANGQRLR</sequence>
<dbReference type="OrthoDB" id="7791409at2"/>
<proteinExistence type="predicted"/>
<feature type="chain" id="PRO_5020429829" evidence="1">
    <location>
        <begin position="25"/>
        <end position="500"/>
    </location>
</feature>
<dbReference type="InterPro" id="IPR018666">
    <property type="entry name" value="DUF2125"/>
</dbReference>
<organism evidence="2 3">
    <name type="scientific">Rhodovulum steppense</name>
    <dbReference type="NCBI Taxonomy" id="540251"/>
    <lineage>
        <taxon>Bacteria</taxon>
        <taxon>Pseudomonadati</taxon>
        <taxon>Pseudomonadota</taxon>
        <taxon>Alphaproteobacteria</taxon>
        <taxon>Rhodobacterales</taxon>
        <taxon>Paracoccaceae</taxon>
        <taxon>Rhodovulum</taxon>
    </lineage>
</organism>
<dbReference type="RefSeq" id="WP_132693346.1">
    <property type="nucleotide sequence ID" value="NZ_SLVM01000002.1"/>
</dbReference>
<gene>
    <name evidence="2" type="ORF">EV216_102133</name>
</gene>
<keyword evidence="1" id="KW-0732">Signal</keyword>
<feature type="signal peptide" evidence="1">
    <location>
        <begin position="1"/>
        <end position="24"/>
    </location>
</feature>
<name>A0A4R1Z1S5_9RHOB</name>
<dbReference type="EMBL" id="SLVM01000002">
    <property type="protein sequence ID" value="TCM87580.1"/>
    <property type="molecule type" value="Genomic_DNA"/>
</dbReference>
<evidence type="ECO:0000313" key="3">
    <source>
        <dbReference type="Proteomes" id="UP000295277"/>
    </source>
</evidence>
<dbReference type="Pfam" id="PF09898">
    <property type="entry name" value="DUF2125"/>
    <property type="match status" value="1"/>
</dbReference>
<reference evidence="2 3" key="1">
    <citation type="submission" date="2019-03" db="EMBL/GenBank/DDBJ databases">
        <title>Genomic Encyclopedia of Type Strains, Phase IV (KMG-IV): sequencing the most valuable type-strain genomes for metagenomic binning, comparative biology and taxonomic classification.</title>
        <authorList>
            <person name="Goeker M."/>
        </authorList>
    </citation>
    <scope>NUCLEOTIDE SEQUENCE [LARGE SCALE GENOMIC DNA]</scope>
    <source>
        <strain evidence="2 3">DSM 21153</strain>
    </source>
</reference>
<dbReference type="Proteomes" id="UP000295277">
    <property type="component" value="Unassembled WGS sequence"/>
</dbReference>
<keyword evidence="3" id="KW-1185">Reference proteome</keyword>
<protein>
    <submittedName>
        <fullName evidence="2">Uncharacterized protein DUF2125</fullName>
    </submittedName>
</protein>
<dbReference type="AlphaFoldDB" id="A0A4R1Z1S5"/>
<comment type="caution">
    <text evidence="2">The sequence shown here is derived from an EMBL/GenBank/DDBJ whole genome shotgun (WGS) entry which is preliminary data.</text>
</comment>